<feature type="non-terminal residue" evidence="2">
    <location>
        <position position="250"/>
    </location>
</feature>
<evidence type="ECO:0000313" key="2">
    <source>
        <dbReference type="EMBL" id="SVE09361.1"/>
    </source>
</evidence>
<protein>
    <recommendedName>
        <fullName evidence="1">Pyrrolo-quinoline quinone repeat domain-containing protein</fullName>
    </recommendedName>
</protein>
<dbReference type="InterPro" id="IPR002372">
    <property type="entry name" value="PQQ_rpt_dom"/>
</dbReference>
<organism evidence="2">
    <name type="scientific">marine metagenome</name>
    <dbReference type="NCBI Taxonomy" id="408172"/>
    <lineage>
        <taxon>unclassified sequences</taxon>
        <taxon>metagenomes</taxon>
        <taxon>ecological metagenomes</taxon>
    </lineage>
</organism>
<dbReference type="EMBL" id="UINC01193646">
    <property type="protein sequence ID" value="SVE09361.1"/>
    <property type="molecule type" value="Genomic_DNA"/>
</dbReference>
<feature type="non-terminal residue" evidence="2">
    <location>
        <position position="1"/>
    </location>
</feature>
<dbReference type="InterPro" id="IPR011047">
    <property type="entry name" value="Quinoprotein_ADH-like_sf"/>
</dbReference>
<name>A0A383AP64_9ZZZZ</name>
<dbReference type="AlphaFoldDB" id="A0A383AP64"/>
<proteinExistence type="predicted"/>
<accession>A0A383AP64</accession>
<dbReference type="SUPFAM" id="SSF50998">
    <property type="entry name" value="Quinoprotein alcohol dehydrogenase-like"/>
    <property type="match status" value="1"/>
</dbReference>
<feature type="domain" description="Pyrrolo-quinoline quinone repeat" evidence="1">
    <location>
        <begin position="11"/>
        <end position="97"/>
    </location>
</feature>
<reference evidence="2" key="1">
    <citation type="submission" date="2018-05" db="EMBL/GenBank/DDBJ databases">
        <authorList>
            <person name="Lanie J.A."/>
            <person name="Ng W.-L."/>
            <person name="Kazmierczak K.M."/>
            <person name="Andrzejewski T.M."/>
            <person name="Davidsen T.M."/>
            <person name="Wayne K.J."/>
            <person name="Tettelin H."/>
            <person name="Glass J.I."/>
            <person name="Rusch D."/>
            <person name="Podicherti R."/>
            <person name="Tsui H.-C.T."/>
            <person name="Winkler M.E."/>
        </authorList>
    </citation>
    <scope>NUCLEOTIDE SEQUENCE</scope>
</reference>
<sequence>DPQVYPLESRRNMSPWITPAVDTERGLFIFGIGSSAPQQPDVAGTDGEWPDRLYHGSTVALDYRTGELVWWAQHHTDMWNNDAVYDHLLVDSSLDPNPPDALGVNPDVTPGESRDLVIGSFSKDAIFYAYDRSDGAFIYARPTAYQNVIEGYDGITGAYITNPEAVMSADMDREVTICRENRQVPQGAYSPLSNAYYVPAYNGRCSVNTVTSLTPTLETGYNTSTVQSVPSPISHLGQPEAIDVSTGQTL</sequence>
<gene>
    <name evidence="2" type="ORF">METZ01_LOCUS462215</name>
</gene>
<dbReference type="Pfam" id="PF01011">
    <property type="entry name" value="PQQ"/>
    <property type="match status" value="1"/>
</dbReference>
<evidence type="ECO:0000259" key="1">
    <source>
        <dbReference type="Pfam" id="PF01011"/>
    </source>
</evidence>
<dbReference type="Gene3D" id="2.140.10.10">
    <property type="entry name" value="Quinoprotein alcohol dehydrogenase-like superfamily"/>
    <property type="match status" value="1"/>
</dbReference>